<dbReference type="Proteomes" id="UP000606974">
    <property type="component" value="Unassembled WGS sequence"/>
</dbReference>
<gene>
    <name evidence="5" type="ORF">GJ744_010536</name>
</gene>
<reference evidence="5" key="1">
    <citation type="submission" date="2020-02" db="EMBL/GenBank/DDBJ databases">
        <authorList>
            <person name="Palmer J.M."/>
        </authorList>
    </citation>
    <scope>NUCLEOTIDE SEQUENCE</scope>
    <source>
        <strain evidence="5">EPUS1.4</strain>
        <tissue evidence="5">Thallus</tissue>
    </source>
</reference>
<dbReference type="EMBL" id="JAACFV010000007">
    <property type="protein sequence ID" value="KAF7513140.1"/>
    <property type="molecule type" value="Genomic_DNA"/>
</dbReference>
<comment type="caution">
    <text evidence="5">The sequence shown here is derived from an EMBL/GenBank/DDBJ whole genome shotgun (WGS) entry which is preliminary data.</text>
</comment>
<dbReference type="InterPro" id="IPR046839">
    <property type="entry name" value="ABC_toxin_N"/>
</dbReference>
<feature type="domain" description="ABC toxin N-terminal" evidence="4">
    <location>
        <begin position="1778"/>
        <end position="1905"/>
    </location>
</feature>
<name>A0A8H7AXW4_9EURO</name>
<dbReference type="OrthoDB" id="4469896at2759"/>
<feature type="region of interest" description="Disordered" evidence="1">
    <location>
        <begin position="877"/>
        <end position="900"/>
    </location>
</feature>
<sequence length="3301" mass="368084">MASSQGPTQTARGGLSESRLEIFKTVLADNDDLLSHLKQAESADISRVLDTAPDSHKQNLKLANFVAEATDDDVPLAKAVLSDSNATSTRQIALDYGFGRVKTIVRNANPTDGIATAAIRSPDTVHAKRTSGSLRSPGLPPDTLKALKFRRRLFEVEPTAVLQQMIASGDEDQNPSENLLGHTDDQINQQIVKFLDERPDFNIRTQSVMSVIAADQKAPETGSALQISPKTHPKVVERLKLLQRVQALAPAPEAIKPLILSGLTSAMRVSSVPKDQFVKLLAPKIASSAGVDNTEANLLASSIHDHAVLSRARTDSALLQLHQALKGSGLSAIDGTLSLEERKKQFSELADKVMGTKDIVNLDDLFQDMDFCECDSCQDVTSPTAYYVDLLQYLRNNNLDTRTDWPNIGEEGYKDTVLEKLFIRRPDLAHLKLTCENANTVLPYIDLSNEVMESFVIHLEQYAKGWTPSKQVELETWNIEGEDTNELLASPSHTRKPAYCILKEATYPIASLPYFQPLDAIRLYLQYLGVSRYELIDVFRLAKRQWKVPASLLTASTKPLFEALRAQLQDRATAAEYLGLSPDEYIIIARESIWPIGSSVLTDTGTLLTPEQYRADIGVKASEVYWGYETDEKLLSEATTPKTGLSWVKAQFLGRSGLSYAETADLVRTYYVNSMYPSGKDKVLLESIRFSYRFLQHLASVFPDKSTKIAALTEFLILSQPWVHLAQVLQQPPTGNLLIPPKHPPCFTRKEIRAWVARWFECIGKLVVLEAGEGPRLPVKGYIFRQPPKPQRAEASVSFDAINKAVATFSSRSVTPGRPPASHEPEILGYLNEGGEILDSDDKLIGLVAMDGLVLYKDWKPIRTHYPGDHIRVIDMPKQAKPSQPQNDDEENDDEKGDLPLSRHREVVVINLESHLEIDTMFSDQNAIQVQWEIPPDTCSIENTRLLHLNGTPLELEEWDRINRFIRLYRKLQPDSWTIQQVDSCLRGLWKVPELPPPDTPNTSSTEEEEEPFSFSKYQHKCCRCPSADECDCCSDDGSDCDDSGPSLCHPSNFINIGPGFLKELKSVKELASITGLQDRLLCLWTDIDSFGEQSLYSRLFVTHDLKSVDPVFHSDDNGNYLTSEPKIGDHVPVLQAALQIKPKLFDVALQRAGLTRNDIITIPNLSKLYRLILFSKILGMSQQVFFESLDIFTDPFASASRSLEIYQLWNRISAFGLNVKQLRYVVLNMEDPLQPVGPSKVTILKSTKVILDGLKAIETANPDLNETQESNLTANDVKTKATLVFEPAVVDAITGLIEGTALYKTNAPVGLVLDRAKLSNKIIYNDPLTPGNRKATVSIKGVLTDDEETTAIALAQGSENWKAALGRLRKQAVNRVKSTLPPMFNDKIEEAAAVLTKGDVPATPPASGTDLGDPGSAPEKRKYFLRAFMGFLRSQLASQLITTTISGVASTSPEITSLLLTKIIKTGPPGSSTYAMDILKGLAKHLSTPPPGTWTGFLLPGSTDSFSFYGSSDSEPPPLLLDGKNIPFTSRNEDPNNIWWTDPVLLTGGKLYALVVSGQTVPGDLQWKTARSGVVAIPSLSLIPDASVADTSEVFIRMSKASMIIQAFSLAVTEVEYLQDHGSDFAGLDFNGMSFDAAKRLLAYAELRDSIPKREKTLIDLFLWASQATSTTAEALSALISSVTVWDKDQVAILLQAKNFDLVNPALFKNEIPLVKLSKAIAFISKIAIPNLELLLSWSDLKLDFNKTWSNAKTVLHFIRSKYSLSDFEQAIKPSHDQLRKNQRDALIAYLLVQPCLQQWGVQDADALFEFFLLDVQMGSCMQTSRIKQAISSVQQFVQRCMLGLEENPDPKINVPNDALNAKRWEWMNKQTVWTANRKVFLYPENWIVPSLRDDKTPVYTAMEGEMLQKDLNPANIMTSFKEFVTDLDQISHLRAVGLYVEETGPTTHILHCIGMTPGSPALFFYRTFESSVHEWKPWNQIPIDIPTYSQKYELAWYMGGGGEFPQYTYTTETLSGCYTVPFVWNSRILLFIGEINPKAVPNQTALDQEFGSMTKGDSKVKAKELAPQQCWEVKLAYTEYRSGRWSQKQISESSILTAAVTDLTPTDLFQFIPQSLRSSDSGEWISIEVWQCVQDPNQHNSGEWPTNEGSRIGQFLFSGSTITKGNSATGDKPQNWQTTNFHLIAGRSHGPNLNSLQMDADGKLPYFNTPPNISYSRSSETTGALDKMGVVFYDSTNTDFFFHPFTSRLLGAASKSIDKIDPILDVLNKPGSLDVTIAEAAFGAGPGETGADGKSYPSYSELSRPYSNYNWELGFHAPMQIATNLLTSQQFDSALEMMHHVFNPYEDGPDLRRVWKWAPFKNADSIRVLETILDRLKPHEFDKKITQWRDSPFRPHVVARGRIVAYMKWTVMTYIKTLIAYGDFYFRRRTLEDLPRALQLYVLASHMYGPKGEKIPKRGKKIPQTYFSLLNKWDAFSNAAVQLELLFPFSNQTPFPWGVTQDTVGSATIPDVKEVALANIFGFATSSYFCLPTNPDLQNLRTIIDTRMFNIRNCLDIDGKPMPLALWEPPIDPGLLVQAVASGLSLSSALNDLNVSLPNYRFTWLLSKALEICSELKSLEASFLSIKEKRDGEALQILRTKHEITIAQKTLEMKKVQLEEAIATVTTLVASQSSPRYRHTFFSSLTGAEVQPLGGSQPFKQFDIKIDSPTTDGDLHLNSTEKQEMDEAREAQQLNKSASQLEIIAGILHAIPSFNIHTTPWGCGVEIAWGMTNIAAALGAKARWLQVEAGDHQFKSSEAARKSSNIRQYQDRIHQMNIAGFEFEHINTQIEAQKVRIKLQNLDIENQQKIIDNSKEVEDFLHNKYTNDELYQYLESSTRQNMYQTYQLAYDLAKKAELAYRFERKATDQPNFISFGYFDPGRDGLQSGQQLYLALKHMESAYQAERGYDYEITKAISLRQLNPYALLRLRETGSCQIDVPEVLFDMDFPGHYFRRLKTVSLSIPCVVGPYVGVNATLRLMSHKYRWNALSSGSGKDYIEKMEGKLDDRFRTDHVPIDAIAVSTGQNDSGVFELAIKDERYLPFEGAGAVGSWSLQLPSFAQFDYNSIADVVLTMRYTSCDGGMMLRKAAAENVASYMVTIEGYSDSQGLLTLFDLRSEFSGEWAKLAAAAGAGEQQPSSGDPVEDTLVLRDLNMRLPAFTGGRTVHATDVAILTTLSLQSSNLALDFAYKPPTGPSDGGNEVTFDSGPVKIGAQLNMYRLNEADNAVGTWGLKVTLPSDAKIDSKTRMWMIVRYKMTKG</sequence>
<evidence type="ECO:0008006" key="7">
    <source>
        <dbReference type="Google" id="ProtNLM"/>
    </source>
</evidence>
<evidence type="ECO:0000259" key="4">
    <source>
        <dbReference type="Pfam" id="PF20220"/>
    </source>
</evidence>
<feature type="domain" description="Neuraminidase-like" evidence="3">
    <location>
        <begin position="1935"/>
        <end position="2109"/>
    </location>
</feature>
<accession>A0A8H7AXW4</accession>
<proteinExistence type="predicted"/>
<dbReference type="Pfam" id="PF18413">
    <property type="entry name" value="Neuraminidase"/>
    <property type="match status" value="1"/>
</dbReference>
<evidence type="ECO:0000259" key="3">
    <source>
        <dbReference type="Pfam" id="PF18413"/>
    </source>
</evidence>
<protein>
    <recommendedName>
        <fullName evidence="7">Insecticidal toxin complex protein</fullName>
    </recommendedName>
</protein>
<feature type="compositionally biased region" description="Acidic residues" evidence="1">
    <location>
        <begin position="887"/>
        <end position="896"/>
    </location>
</feature>
<keyword evidence="6" id="KW-1185">Reference proteome</keyword>
<evidence type="ECO:0000256" key="1">
    <source>
        <dbReference type="SAM" id="MobiDB-lite"/>
    </source>
</evidence>
<evidence type="ECO:0000259" key="2">
    <source>
        <dbReference type="Pfam" id="PF18276"/>
    </source>
</evidence>
<evidence type="ECO:0000313" key="5">
    <source>
        <dbReference type="EMBL" id="KAF7513140.1"/>
    </source>
</evidence>
<dbReference type="InterPro" id="IPR040840">
    <property type="entry name" value="TcA_TcB_BD"/>
</dbReference>
<organism evidence="5 6">
    <name type="scientific">Endocarpon pusillum</name>
    <dbReference type="NCBI Taxonomy" id="364733"/>
    <lineage>
        <taxon>Eukaryota</taxon>
        <taxon>Fungi</taxon>
        <taxon>Dikarya</taxon>
        <taxon>Ascomycota</taxon>
        <taxon>Pezizomycotina</taxon>
        <taxon>Eurotiomycetes</taxon>
        <taxon>Chaetothyriomycetidae</taxon>
        <taxon>Verrucariales</taxon>
        <taxon>Verrucariaceae</taxon>
        <taxon>Endocarpon</taxon>
    </lineage>
</organism>
<evidence type="ECO:0000313" key="6">
    <source>
        <dbReference type="Proteomes" id="UP000606974"/>
    </source>
</evidence>
<dbReference type="Pfam" id="PF20220">
    <property type="entry name" value="ABC_toxin_N"/>
    <property type="match status" value="1"/>
</dbReference>
<feature type="domain" description="Tc toxin complex TcA C-terminal TcB-binding" evidence="2">
    <location>
        <begin position="2831"/>
        <end position="3120"/>
    </location>
</feature>
<dbReference type="Pfam" id="PF18276">
    <property type="entry name" value="TcA_TcB_BD"/>
    <property type="match status" value="1"/>
</dbReference>
<dbReference type="InterPro" id="IPR041079">
    <property type="entry name" value="Neuraminidase-like"/>
</dbReference>